<proteinExistence type="predicted"/>
<protein>
    <submittedName>
        <fullName evidence="1">Uncharacterized protein</fullName>
    </submittedName>
</protein>
<evidence type="ECO:0000313" key="1">
    <source>
        <dbReference type="EMBL" id="KAI5679364.1"/>
    </source>
</evidence>
<name>A0ACC0C3F6_CATRO</name>
<organism evidence="1 2">
    <name type="scientific">Catharanthus roseus</name>
    <name type="common">Madagascar periwinkle</name>
    <name type="synonym">Vinca rosea</name>
    <dbReference type="NCBI Taxonomy" id="4058"/>
    <lineage>
        <taxon>Eukaryota</taxon>
        <taxon>Viridiplantae</taxon>
        <taxon>Streptophyta</taxon>
        <taxon>Embryophyta</taxon>
        <taxon>Tracheophyta</taxon>
        <taxon>Spermatophyta</taxon>
        <taxon>Magnoliopsida</taxon>
        <taxon>eudicotyledons</taxon>
        <taxon>Gunneridae</taxon>
        <taxon>Pentapetalae</taxon>
        <taxon>asterids</taxon>
        <taxon>lamiids</taxon>
        <taxon>Gentianales</taxon>
        <taxon>Apocynaceae</taxon>
        <taxon>Rauvolfioideae</taxon>
        <taxon>Vinceae</taxon>
        <taxon>Catharanthinae</taxon>
        <taxon>Catharanthus</taxon>
    </lineage>
</organism>
<gene>
    <name evidence="1" type="ORF">M9H77_10314</name>
</gene>
<accession>A0ACC0C3F6</accession>
<comment type="caution">
    <text evidence="1">The sequence shown here is derived from an EMBL/GenBank/DDBJ whole genome shotgun (WGS) entry which is preliminary data.</text>
</comment>
<reference evidence="2" key="1">
    <citation type="journal article" date="2023" name="Nat. Plants">
        <title>Single-cell RNA sequencing provides a high-resolution roadmap for understanding the multicellular compartmentation of specialized metabolism.</title>
        <authorList>
            <person name="Sun S."/>
            <person name="Shen X."/>
            <person name="Li Y."/>
            <person name="Li Y."/>
            <person name="Wang S."/>
            <person name="Li R."/>
            <person name="Zhang H."/>
            <person name="Shen G."/>
            <person name="Guo B."/>
            <person name="Wei J."/>
            <person name="Xu J."/>
            <person name="St-Pierre B."/>
            <person name="Chen S."/>
            <person name="Sun C."/>
        </authorList>
    </citation>
    <scope>NUCLEOTIDE SEQUENCE [LARGE SCALE GENOMIC DNA]</scope>
</reference>
<evidence type="ECO:0000313" key="2">
    <source>
        <dbReference type="Proteomes" id="UP001060085"/>
    </source>
</evidence>
<dbReference type="Proteomes" id="UP001060085">
    <property type="component" value="Linkage Group LG02"/>
</dbReference>
<keyword evidence="2" id="KW-1185">Reference proteome</keyword>
<sequence>MMGAISAGNSIAGCIILSILIILAVWTYMNDFDFDYTRFATARSFYSTPCRSEPSSPLKVYMYELPRRFNVGMMNRNNRKLNDDIAAVTAENLPAWPDRTGLKRQHSVEYWLMASLLYNGNEWNDTTQEAVRVLDPELADVFFVPFFSSLSFNTHGRNMTDPETEKDRQLQADILQILRESPYWQRSAGRDHVIPMHHPNAFRFLRSGVNASILIVADFARYERSLANLRKDVVAPYVHVVDSFLDDELPDPFTARKTLLFFRGKTLRKDEGKIRAKLENVLVGYDDVTYAKSDPTGEGVNASIQGMRSSKFCLHPAGDTPSSCRLFDAIVSHCVPVIVSDHIELPFEDELDYSKFSIFFSIKEALQQDYMVSELRKVSKERWLEMWRRLKSISHHFEYQYPPKKEDAVNMIWRQVKHKLPAAKLSVHRSRRLKVPDWWRR</sequence>
<dbReference type="EMBL" id="CM044702">
    <property type="protein sequence ID" value="KAI5679364.1"/>
    <property type="molecule type" value="Genomic_DNA"/>
</dbReference>